<name>A0AA39WFC7_9PEZI</name>
<keyword evidence="2" id="KW-0812">Transmembrane</keyword>
<organism evidence="4 5">
    <name type="scientific">Immersiella caudata</name>
    <dbReference type="NCBI Taxonomy" id="314043"/>
    <lineage>
        <taxon>Eukaryota</taxon>
        <taxon>Fungi</taxon>
        <taxon>Dikarya</taxon>
        <taxon>Ascomycota</taxon>
        <taxon>Pezizomycotina</taxon>
        <taxon>Sordariomycetes</taxon>
        <taxon>Sordariomycetidae</taxon>
        <taxon>Sordariales</taxon>
        <taxon>Lasiosphaeriaceae</taxon>
        <taxon>Immersiella</taxon>
    </lineage>
</organism>
<dbReference type="Proteomes" id="UP001175000">
    <property type="component" value="Unassembled WGS sequence"/>
</dbReference>
<evidence type="ECO:0000256" key="2">
    <source>
        <dbReference type="SAM" id="Phobius"/>
    </source>
</evidence>
<gene>
    <name evidence="4" type="ORF">B0T14DRAFT_499632</name>
</gene>
<feature type="transmembrane region" description="Helical" evidence="2">
    <location>
        <begin position="108"/>
        <end position="131"/>
    </location>
</feature>
<evidence type="ECO:0000259" key="3">
    <source>
        <dbReference type="Pfam" id="PF26607"/>
    </source>
</evidence>
<dbReference type="AlphaFoldDB" id="A0AA39WFC7"/>
<evidence type="ECO:0000313" key="5">
    <source>
        <dbReference type="Proteomes" id="UP001175000"/>
    </source>
</evidence>
<keyword evidence="5" id="KW-1185">Reference proteome</keyword>
<dbReference type="Pfam" id="PF26607">
    <property type="entry name" value="DUF8189"/>
    <property type="match status" value="1"/>
</dbReference>
<keyword evidence="2" id="KW-0472">Membrane</keyword>
<protein>
    <recommendedName>
        <fullName evidence="3">PLL-like beta propeller domain-containing protein</fullName>
    </recommendedName>
</protein>
<dbReference type="EMBL" id="JAULSU010000006">
    <property type="protein sequence ID" value="KAK0614340.1"/>
    <property type="molecule type" value="Genomic_DNA"/>
</dbReference>
<dbReference type="InterPro" id="IPR058502">
    <property type="entry name" value="PLL-like_beta-prop"/>
</dbReference>
<accession>A0AA39WFC7</accession>
<evidence type="ECO:0000256" key="1">
    <source>
        <dbReference type="SAM" id="MobiDB-lite"/>
    </source>
</evidence>
<reference evidence="4" key="1">
    <citation type="submission" date="2023-06" db="EMBL/GenBank/DDBJ databases">
        <title>Genome-scale phylogeny and comparative genomics of the fungal order Sordariales.</title>
        <authorList>
            <consortium name="Lawrence Berkeley National Laboratory"/>
            <person name="Hensen N."/>
            <person name="Bonometti L."/>
            <person name="Westerberg I."/>
            <person name="Brannstrom I.O."/>
            <person name="Guillou S."/>
            <person name="Cros-Aarteil S."/>
            <person name="Calhoun S."/>
            <person name="Haridas S."/>
            <person name="Kuo A."/>
            <person name="Mondo S."/>
            <person name="Pangilinan J."/>
            <person name="Riley R."/>
            <person name="Labutti K."/>
            <person name="Andreopoulos B."/>
            <person name="Lipzen A."/>
            <person name="Chen C."/>
            <person name="Yanf M."/>
            <person name="Daum C."/>
            <person name="Ng V."/>
            <person name="Clum A."/>
            <person name="Steindorff A."/>
            <person name="Ohm R."/>
            <person name="Martin F."/>
            <person name="Silar P."/>
            <person name="Natvig D."/>
            <person name="Lalanne C."/>
            <person name="Gautier V."/>
            <person name="Ament-Velasquez S.L."/>
            <person name="Kruys A."/>
            <person name="Hutchinson M.I."/>
            <person name="Powell A.J."/>
            <person name="Barry K."/>
            <person name="Miller A.N."/>
            <person name="Grigoriev I.V."/>
            <person name="Debuchy R."/>
            <person name="Gladieux P."/>
            <person name="Thoren M.H."/>
            <person name="Johannesson H."/>
        </authorList>
    </citation>
    <scope>NUCLEOTIDE SEQUENCE</scope>
    <source>
        <strain evidence="4">CBS 606.72</strain>
    </source>
</reference>
<dbReference type="SUPFAM" id="SSF89372">
    <property type="entry name" value="Fucose-specific lectin"/>
    <property type="match status" value="1"/>
</dbReference>
<proteinExistence type="predicted"/>
<dbReference type="Gene3D" id="2.120.10.70">
    <property type="entry name" value="Fucose-specific lectin"/>
    <property type="match status" value="2"/>
</dbReference>
<feature type="region of interest" description="Disordered" evidence="1">
    <location>
        <begin position="57"/>
        <end position="85"/>
    </location>
</feature>
<sequence>MISGGDEGPLEARTLAWSTLPEAVLLSDAPQAVRLSDAPEAAIVLSRIRPRLTDQPRPREHFACAGSNGDDEGVRPPTRHSELPDLFSGESLEQPAKRQPWLHRRRHYMTLGITVSVIIAAAVALGVALPLTRLERTSLVTATPEPEPTVSPNAQPNLGTPVSFPDPLVSGQTTGAFACKGTICGQILSATTPIDSTSTFLFVRGSDSAIWYREITSFSLLVDQSRSDITTHTWASDWQSLGGAFLSQPSSSSIRPGRVDVFAIATDQTTRVKTLRNGVWDKEWISLGGVAATPPVSCSYGIDNNNVAMIGADHIVNHKYLNDGNTWSPTVGGEWEEQRGLAWSRADTGCTVTVGGVRTYEIVMFGGPVGMPQEAELLPRGMYFMRFNTSHGWDGWTQQGGMEARLNLGGEFRSVAAAYATGSNRLDVFAVGNDTRLKHRARIGRDWGTEWEDLGGCFSSAPQPVVLNETTVVVFGVGTDGSVIHGVFRNVARRTWGQAPQTPDRGRPPVYTNTNMPWFSSTQNGVNPSTLAVGKQTPVYNNNSIFGSQKITSITTNTGPSLTTIGLLGAGAGAAGGYVISRYISPAAKQTGKLGWW</sequence>
<feature type="domain" description="PLL-like beta propeller" evidence="3">
    <location>
        <begin position="202"/>
        <end position="328"/>
    </location>
</feature>
<comment type="caution">
    <text evidence="4">The sequence shown here is derived from an EMBL/GenBank/DDBJ whole genome shotgun (WGS) entry which is preliminary data.</text>
</comment>
<evidence type="ECO:0000313" key="4">
    <source>
        <dbReference type="EMBL" id="KAK0614340.1"/>
    </source>
</evidence>
<keyword evidence="2" id="KW-1133">Transmembrane helix</keyword>